<gene>
    <name evidence="2" type="ORF">UY48_C0005G0039</name>
</gene>
<dbReference type="AlphaFoldDB" id="A0A0G1W2X9"/>
<dbReference type="Proteomes" id="UP000034588">
    <property type="component" value="Unassembled WGS sequence"/>
</dbReference>
<feature type="region of interest" description="Disordered" evidence="1">
    <location>
        <begin position="1"/>
        <end position="22"/>
    </location>
</feature>
<reference evidence="2 3" key="1">
    <citation type="journal article" date="2015" name="Nature">
        <title>rRNA introns, odd ribosomes, and small enigmatic genomes across a large radiation of phyla.</title>
        <authorList>
            <person name="Brown C.T."/>
            <person name="Hug L.A."/>
            <person name="Thomas B.C."/>
            <person name="Sharon I."/>
            <person name="Castelle C.J."/>
            <person name="Singh A."/>
            <person name="Wilkins M.J."/>
            <person name="Williams K.H."/>
            <person name="Banfield J.F."/>
        </authorList>
    </citation>
    <scope>NUCLEOTIDE SEQUENCE [LARGE SCALE GENOMIC DNA]</scope>
</reference>
<evidence type="ECO:0000256" key="1">
    <source>
        <dbReference type="SAM" id="MobiDB-lite"/>
    </source>
</evidence>
<sequence>MARPRKSPPPSGGITLSDVDYDGRYQKPAIEESEVSVTKEAEVVENAPSAIDEVAPVTPPSNDCCCHSTSERSLASGTYGNCPDAPCPVFTDEDENPSRWVHLGNKRVADTDGRMVTFALNVGGHKPQGCLVQTVLMEGSHFISNAIVFIPEVQILDDKSGGKVLKRQTR</sequence>
<organism evidence="2 3">
    <name type="scientific">Candidatus Gottesmanbacteria bacterium GW2011_GWB1_49_7</name>
    <dbReference type="NCBI Taxonomy" id="1618448"/>
    <lineage>
        <taxon>Bacteria</taxon>
        <taxon>Candidatus Gottesmaniibacteriota</taxon>
    </lineage>
</organism>
<accession>A0A0G1W2X9</accession>
<dbReference type="EMBL" id="LCQD01000005">
    <property type="protein sequence ID" value="KKW13083.1"/>
    <property type="molecule type" value="Genomic_DNA"/>
</dbReference>
<name>A0A0G1W2X9_9BACT</name>
<proteinExistence type="predicted"/>
<evidence type="ECO:0000313" key="3">
    <source>
        <dbReference type="Proteomes" id="UP000034588"/>
    </source>
</evidence>
<evidence type="ECO:0000313" key="2">
    <source>
        <dbReference type="EMBL" id="KKW13083.1"/>
    </source>
</evidence>
<protein>
    <submittedName>
        <fullName evidence="2">Uncharacterized protein</fullName>
    </submittedName>
</protein>
<comment type="caution">
    <text evidence="2">The sequence shown here is derived from an EMBL/GenBank/DDBJ whole genome shotgun (WGS) entry which is preliminary data.</text>
</comment>